<dbReference type="PANTHER" id="PTHR11764:SF39">
    <property type="entry name" value="TERPENE CYCLASE_MUTASE FAMILY MEMBER"/>
    <property type="match status" value="1"/>
</dbReference>
<comment type="similarity">
    <text evidence="1 3">Belongs to the terpene cyclase/mutase family.</text>
</comment>
<dbReference type="SUPFAM" id="SSF48239">
    <property type="entry name" value="Terpenoid cyclases/Protein prenyltransferases"/>
    <property type="match status" value="2"/>
</dbReference>
<dbReference type="Gramene" id="TRITD7Av1G000490.4">
    <property type="protein sequence ID" value="TRITD7Av1G000490.4"/>
    <property type="gene ID" value="TRITD7Av1G000490"/>
</dbReference>
<evidence type="ECO:0000313" key="7">
    <source>
        <dbReference type="Proteomes" id="UP000324705"/>
    </source>
</evidence>
<proteinExistence type="inferred from homology"/>
<protein>
    <recommendedName>
        <fullName evidence="3">Terpene cyclase/mutase family member</fullName>
        <ecNumber evidence="3">5.4.99.-</ecNumber>
    </recommendedName>
</protein>
<evidence type="ECO:0000259" key="4">
    <source>
        <dbReference type="Pfam" id="PF13243"/>
    </source>
</evidence>
<feature type="domain" description="Squalene cyclase C-terminal" evidence="4">
    <location>
        <begin position="352"/>
        <end position="684"/>
    </location>
</feature>
<dbReference type="FunFam" id="1.50.10.20:FF:000011">
    <property type="entry name" value="Terpene cyclase/mutase family member"/>
    <property type="match status" value="1"/>
</dbReference>
<sequence>MWRLKVSEGGGPWLRSVNNFLGRAVWEFDPDHGTPEERAEVDRVRREFTQRRFHKRESQDLLMRMQYAKEKHLQVQVDHPAIKLVDIAQVTQETILTSLRRALSQHSALQAHDGHWPGDYSGIMFIMPILIFALHVTRTLNTVLSREHRREICRYIYNHQNEDGGWGTQVLGPSTMFGSCLNYVTLRLLDEVDNEALIKGRAWILLHGSAAAIPQWGKIWLSVVGLYEWSGNNSIIPELWLVPHFLPIHPGRFWCFCRLIYMPMSYLYGKKFVGPITPTILAIREELYSIPYREVDWNKARDTCAKALNMICCWIDDPNSDALKFHIPRIYDYLWLAEDGMKAQVYDGCQSWETAFIIQAYCSTDLINEFGPILRKAHEFIKNSQVLENHPDSKTYYRHRSKGSWTLSTTDNGWSVSDCTAEALKALVLLSKISPNLVGEPIKGEGLYDAVDCLLSFMNKDGTFSTYECKRTTSLIEVLNPSETFLNIMVDYPSVECTSSVLQALIMFREIYPGYRKEEIGQCIKNASVFIENSQRKDGSWYGTWGICFTYGTLFAVQGLIASGRTYENSSFIRNACNFLLSKQLNTGGWGETYLSSETESYVDAASPHAVNTAWAMLALIYAGQVERDPAPLYHAAKELINMQLDTGEFPQQEHIGCFNCSFYYNYGNYSNLFPIWALGEFRRRLHEKN</sequence>
<dbReference type="InterPro" id="IPR002365">
    <property type="entry name" value="Terpene_synthase_CS"/>
</dbReference>
<feature type="domain" description="Squalene cyclase N-terminal" evidence="5">
    <location>
        <begin position="101"/>
        <end position="317"/>
    </location>
</feature>
<keyword evidence="7" id="KW-1185">Reference proteome</keyword>
<dbReference type="EC" id="5.4.99.-" evidence="3"/>
<evidence type="ECO:0000256" key="2">
    <source>
        <dbReference type="ARBA" id="ARBA00022737"/>
    </source>
</evidence>
<dbReference type="CDD" id="cd02892">
    <property type="entry name" value="SQCY_1"/>
    <property type="match status" value="1"/>
</dbReference>
<keyword evidence="3" id="KW-0413">Isomerase</keyword>
<dbReference type="GO" id="GO:0016104">
    <property type="term" value="P:triterpenoid biosynthetic process"/>
    <property type="evidence" value="ECO:0007669"/>
    <property type="project" value="InterPro"/>
</dbReference>
<accession>A0A9R1BGT1</accession>
<dbReference type="Proteomes" id="UP000324705">
    <property type="component" value="Chromosome 7A"/>
</dbReference>
<dbReference type="PANTHER" id="PTHR11764">
    <property type="entry name" value="TERPENE CYCLASE/MUTASE FAMILY MEMBER"/>
    <property type="match status" value="1"/>
</dbReference>
<dbReference type="GO" id="GO:0005811">
    <property type="term" value="C:lipid droplet"/>
    <property type="evidence" value="ECO:0007669"/>
    <property type="project" value="InterPro"/>
</dbReference>
<evidence type="ECO:0000313" key="6">
    <source>
        <dbReference type="EMBL" id="VAI68037.1"/>
    </source>
</evidence>
<dbReference type="InterPro" id="IPR008930">
    <property type="entry name" value="Terpenoid_cyclase/PrenylTrfase"/>
</dbReference>
<dbReference type="Pfam" id="PF13243">
    <property type="entry name" value="SQHop_cyclase_C"/>
    <property type="match status" value="1"/>
</dbReference>
<keyword evidence="2" id="KW-0677">Repeat</keyword>
<dbReference type="InterPro" id="IPR032697">
    <property type="entry name" value="SQ_cyclase_N"/>
</dbReference>
<dbReference type="Pfam" id="PF13249">
    <property type="entry name" value="SQHop_cyclase_N"/>
    <property type="match status" value="1"/>
</dbReference>
<name>A0A9R1BGT1_TRITD</name>
<gene>
    <name evidence="6" type="ORF">TRITD_7Av1G000490</name>
</gene>
<reference evidence="6 7" key="1">
    <citation type="submission" date="2017-09" db="EMBL/GenBank/DDBJ databases">
        <authorList>
            <consortium name="International Durum Wheat Genome Sequencing Consortium (IDWGSC)"/>
            <person name="Milanesi L."/>
        </authorList>
    </citation>
    <scope>NUCLEOTIDE SEQUENCE [LARGE SCALE GENOMIC DNA]</scope>
    <source>
        <strain evidence="7">cv. Svevo</strain>
    </source>
</reference>
<evidence type="ECO:0000259" key="5">
    <source>
        <dbReference type="Pfam" id="PF13249"/>
    </source>
</evidence>
<evidence type="ECO:0000256" key="3">
    <source>
        <dbReference type="RuleBase" id="RU362003"/>
    </source>
</evidence>
<dbReference type="InterPro" id="IPR032696">
    <property type="entry name" value="SQ_cyclase_C"/>
</dbReference>
<organism evidence="6 7">
    <name type="scientific">Triticum turgidum subsp. durum</name>
    <name type="common">Durum wheat</name>
    <name type="synonym">Triticum durum</name>
    <dbReference type="NCBI Taxonomy" id="4567"/>
    <lineage>
        <taxon>Eukaryota</taxon>
        <taxon>Viridiplantae</taxon>
        <taxon>Streptophyta</taxon>
        <taxon>Embryophyta</taxon>
        <taxon>Tracheophyta</taxon>
        <taxon>Spermatophyta</taxon>
        <taxon>Magnoliopsida</taxon>
        <taxon>Liliopsida</taxon>
        <taxon>Poales</taxon>
        <taxon>Poaceae</taxon>
        <taxon>BOP clade</taxon>
        <taxon>Pooideae</taxon>
        <taxon>Triticodae</taxon>
        <taxon>Triticeae</taxon>
        <taxon>Triticinae</taxon>
        <taxon>Triticum</taxon>
    </lineage>
</organism>
<dbReference type="AlphaFoldDB" id="A0A9R1BGT1"/>
<dbReference type="InterPro" id="IPR018333">
    <property type="entry name" value="Squalene_cyclase"/>
</dbReference>
<dbReference type="EMBL" id="LT934123">
    <property type="protein sequence ID" value="VAI68037.1"/>
    <property type="molecule type" value="Genomic_DNA"/>
</dbReference>
<dbReference type="NCBIfam" id="TIGR01787">
    <property type="entry name" value="squalene_cyclas"/>
    <property type="match status" value="1"/>
</dbReference>
<dbReference type="Gene3D" id="1.50.10.20">
    <property type="match status" value="2"/>
</dbReference>
<dbReference type="GO" id="GO:0016866">
    <property type="term" value="F:intramolecular transferase activity"/>
    <property type="evidence" value="ECO:0007669"/>
    <property type="project" value="InterPro"/>
</dbReference>
<dbReference type="PROSITE" id="PS01074">
    <property type="entry name" value="TERPENE_SYNTHASES"/>
    <property type="match status" value="1"/>
</dbReference>
<evidence type="ECO:0000256" key="1">
    <source>
        <dbReference type="ARBA" id="ARBA00009755"/>
    </source>
</evidence>